<dbReference type="EMBL" id="CAJNRG010006958">
    <property type="protein sequence ID" value="CAF2090110.1"/>
    <property type="molecule type" value="Genomic_DNA"/>
</dbReference>
<dbReference type="UniPathway" id="UPA00143"/>
<evidence type="ECO:0000256" key="5">
    <source>
        <dbReference type="PROSITE-ProRule" id="PRU00104"/>
    </source>
</evidence>
<sequence length="861" mass="100061">MKLHTQSYSSISIESRRAVTEENNKKNATNECSDQHIVLIENDMNSNVANILTTSTESSSNLIQTTAINIADIPIIDDETIRIEDSTNLSDQQQKQNDETTTDDDEDEHTLLKCLKLTNEQIETPVEEEDEDDDNEEEQQEEEEYNEELQEQLHGQQQEITHRNWDEDFVLKRQFSVLLPAFDGRPGRTNINATQDLAVPTTTTPKEETLTKRRSDSDASTAANMTLYIRGPSPSVPGVKDIDIEMNDTDATIFKYIQKLINPFPSLQRIDRIKQIFEPTYTIVYTEKLNERPTSITNDLCDENLFDSSNDPEDICAIKDILKLLRQLYYLSTNYIHTNPYFNETFSIDNYFYSKKLNNKLLQQIQDSILIASSSLPSWTSWLIHSYKFLYPFETRQLYFRTTSFGTSRSIVWLQERREELVRTLRNSNHSRSRLVNENPLHEFRFGRLKIDRAVAIDRENVLRDAMNLFHYHAKLKSKLEIQFQNEEGTGDGPTLEFYALIANELQKHSLGLWWNHDDHGHQQTDYVRKLEGLFPAPYQQDHKKLDDVCNYFSLIGIYFAKCLLDKYLIDMPLSISFLKLLCMKTKSDDIWYDGILDVNDLIMIEPSRGNFFKQLFQLIEKRNKILNDENKTDEEKNIQCQLLRIENDSHEPVNIENLCLTFVYSPPSNTYEYQSVELIPNGSHTDVTIDNIDQYINLSLQFIFRDGIRRQMDAFRNGFNQVFSLHHLQCFNPSELQLILCGNQWPSWTLDDLLTHIEPNHGFTRESVGFTKFLNVMLALDGLERKSVVQFITGCSSLPPGGLANLRPRLSVARKVEADDNSYPSVNTCYHYLKLPDYSSEDILKLRLMTACKERGFYFN</sequence>
<dbReference type="GO" id="GO:0061630">
    <property type="term" value="F:ubiquitin protein ligase activity"/>
    <property type="evidence" value="ECO:0007669"/>
    <property type="project" value="UniProtKB-UniRule"/>
</dbReference>
<dbReference type="Gene3D" id="3.90.1750.10">
    <property type="entry name" value="Hect, E3 ligase catalytic domains"/>
    <property type="match status" value="2"/>
</dbReference>
<accession>A0A815V0R3</accession>
<feature type="domain" description="HECT" evidence="8">
    <location>
        <begin position="472"/>
        <end position="861"/>
    </location>
</feature>
<dbReference type="PROSITE" id="PS50237">
    <property type="entry name" value="HECT"/>
    <property type="match status" value="1"/>
</dbReference>
<protein>
    <recommendedName>
        <fullName evidence="6">E3 ubiquitin-protein ligase</fullName>
        <ecNumber evidence="6">2.3.2.26</ecNumber>
    </recommendedName>
</protein>
<dbReference type="Gene3D" id="3.30.2410.10">
    <property type="entry name" value="Hect, E3 ligase catalytic domain"/>
    <property type="match status" value="1"/>
</dbReference>
<feature type="compositionally biased region" description="Polar residues" evidence="7">
    <location>
        <begin position="1"/>
        <end position="13"/>
    </location>
</feature>
<dbReference type="GO" id="GO:0016607">
    <property type="term" value="C:nuclear speck"/>
    <property type="evidence" value="ECO:0007669"/>
    <property type="project" value="TreeGrafter"/>
</dbReference>
<dbReference type="FunFam" id="3.30.2410.10:FF:000007">
    <property type="entry name" value="Putative E3 ubiquitin-protein ligase HECTD1"/>
    <property type="match status" value="1"/>
</dbReference>
<dbReference type="InterPro" id="IPR000569">
    <property type="entry name" value="HECT_dom"/>
</dbReference>
<comment type="caution">
    <text evidence="10">The sequence shown here is derived from an EMBL/GenBank/DDBJ whole genome shotgun (WGS) entry which is preliminary data.</text>
</comment>
<dbReference type="Proteomes" id="UP000663824">
    <property type="component" value="Unassembled WGS sequence"/>
</dbReference>
<evidence type="ECO:0000313" key="11">
    <source>
        <dbReference type="EMBL" id="CAF1976129.1"/>
    </source>
</evidence>
<evidence type="ECO:0000256" key="3">
    <source>
        <dbReference type="ARBA" id="ARBA00022679"/>
    </source>
</evidence>
<comment type="similarity">
    <text evidence="2 6">Belongs to the UPL family. K-HECT subfamily.</text>
</comment>
<dbReference type="SMART" id="SM00119">
    <property type="entry name" value="HECTc"/>
    <property type="match status" value="1"/>
</dbReference>
<evidence type="ECO:0000259" key="8">
    <source>
        <dbReference type="PROSITE" id="PS50237"/>
    </source>
</evidence>
<dbReference type="Proteomes" id="UP000663834">
    <property type="component" value="Unassembled WGS sequence"/>
</dbReference>
<dbReference type="EMBL" id="CAJNRE010002393">
    <property type="protein sequence ID" value="CAF1976129.1"/>
    <property type="molecule type" value="Genomic_DNA"/>
</dbReference>
<dbReference type="EMBL" id="CAJNOW010007935">
    <property type="protein sequence ID" value="CAF1526040.1"/>
    <property type="molecule type" value="Genomic_DNA"/>
</dbReference>
<dbReference type="Proteomes" id="UP000663855">
    <property type="component" value="Unassembled WGS sequence"/>
</dbReference>
<evidence type="ECO:0000256" key="2">
    <source>
        <dbReference type="ARBA" id="ARBA00006331"/>
    </source>
</evidence>
<dbReference type="Pfam" id="PF00632">
    <property type="entry name" value="HECT"/>
    <property type="match status" value="1"/>
</dbReference>
<feature type="region of interest" description="Disordered" evidence="7">
    <location>
        <begin position="1"/>
        <end position="30"/>
    </location>
</feature>
<dbReference type="InterPro" id="IPR045322">
    <property type="entry name" value="HECTD1/TRIP12-like"/>
</dbReference>
<dbReference type="CDD" id="cd00078">
    <property type="entry name" value="HECTc"/>
    <property type="match status" value="1"/>
</dbReference>
<dbReference type="OrthoDB" id="271273at2759"/>
<comment type="pathway">
    <text evidence="6">Protein modification; protein ubiquitination.</text>
</comment>
<dbReference type="EMBL" id="CAJNOV010010718">
    <property type="protein sequence ID" value="CAF1417737.1"/>
    <property type="molecule type" value="Genomic_DNA"/>
</dbReference>
<evidence type="ECO:0000313" key="9">
    <source>
        <dbReference type="EMBL" id="CAF1417737.1"/>
    </source>
</evidence>
<feature type="region of interest" description="Disordered" evidence="7">
    <location>
        <begin position="85"/>
        <end position="158"/>
    </location>
</feature>
<feature type="compositionally biased region" description="Basic and acidic residues" evidence="7">
    <location>
        <begin position="205"/>
        <end position="217"/>
    </location>
</feature>
<comment type="catalytic activity">
    <reaction evidence="1 6">
        <text>S-ubiquitinyl-[E2 ubiquitin-conjugating enzyme]-L-cysteine + [acceptor protein]-L-lysine = [E2 ubiquitin-conjugating enzyme]-L-cysteine + N(6)-ubiquitinyl-[acceptor protein]-L-lysine.</text>
        <dbReference type="EC" id="2.3.2.26"/>
    </reaction>
</comment>
<dbReference type="EC" id="2.3.2.26" evidence="6"/>
<feature type="active site" description="Glycyl thioester intermediate" evidence="5">
    <location>
        <position position="830"/>
    </location>
</feature>
<evidence type="ECO:0000256" key="1">
    <source>
        <dbReference type="ARBA" id="ARBA00000885"/>
    </source>
</evidence>
<feature type="region of interest" description="Disordered" evidence="7">
    <location>
        <begin position="203"/>
        <end position="223"/>
    </location>
</feature>
<comment type="function">
    <text evidence="6">E3 ubiquitin-protein ligase which accepts ubiquitin from an E2 ubiquitin-conjugating enzyme in the form of a thioester and then directly transfers the ubiquitin to targeted substrates.</text>
</comment>
<dbReference type="PANTHER" id="PTHR45670:SF1">
    <property type="entry name" value="E3 UBIQUITIN-PROTEIN LIGASE HECTD1"/>
    <property type="match status" value="1"/>
</dbReference>
<evidence type="ECO:0000256" key="7">
    <source>
        <dbReference type="SAM" id="MobiDB-lite"/>
    </source>
</evidence>
<evidence type="ECO:0000256" key="4">
    <source>
        <dbReference type="ARBA" id="ARBA00022786"/>
    </source>
</evidence>
<keyword evidence="4 5" id="KW-0833">Ubl conjugation pathway</keyword>
<dbReference type="AlphaFoldDB" id="A0A815V0R3"/>
<gene>
    <name evidence="9" type="ORF">CJN711_LOCUS22831</name>
    <name evidence="10" type="ORF">KQP761_LOCUS15991</name>
    <name evidence="11" type="ORF">MBJ925_LOCUS7041</name>
    <name evidence="12" type="ORF">XDN619_LOCUS16425</name>
</gene>
<reference evidence="10" key="1">
    <citation type="submission" date="2021-02" db="EMBL/GenBank/DDBJ databases">
        <authorList>
            <person name="Nowell W R."/>
        </authorList>
    </citation>
    <scope>NUCLEOTIDE SEQUENCE</scope>
</reference>
<evidence type="ECO:0000256" key="6">
    <source>
        <dbReference type="RuleBase" id="RU369009"/>
    </source>
</evidence>
<name>A0A815V0R3_9BILA</name>
<organism evidence="10 13">
    <name type="scientific">Rotaria magnacalcarata</name>
    <dbReference type="NCBI Taxonomy" id="392030"/>
    <lineage>
        <taxon>Eukaryota</taxon>
        <taxon>Metazoa</taxon>
        <taxon>Spiralia</taxon>
        <taxon>Gnathifera</taxon>
        <taxon>Rotifera</taxon>
        <taxon>Eurotatoria</taxon>
        <taxon>Bdelloidea</taxon>
        <taxon>Philodinida</taxon>
        <taxon>Philodinidae</taxon>
        <taxon>Rotaria</taxon>
    </lineage>
</organism>
<feature type="compositionally biased region" description="Basic and acidic residues" evidence="7">
    <location>
        <begin position="14"/>
        <end position="25"/>
    </location>
</feature>
<feature type="compositionally biased region" description="Polar residues" evidence="7">
    <location>
        <begin position="86"/>
        <end position="95"/>
    </location>
</feature>
<dbReference type="GO" id="GO:0070534">
    <property type="term" value="P:protein K63-linked ubiquitination"/>
    <property type="evidence" value="ECO:0007669"/>
    <property type="project" value="TreeGrafter"/>
</dbReference>
<dbReference type="Gene3D" id="3.30.2160.10">
    <property type="entry name" value="Hect, E3 ligase catalytic domain"/>
    <property type="match status" value="1"/>
</dbReference>
<evidence type="ECO:0000313" key="10">
    <source>
        <dbReference type="EMBL" id="CAF1526040.1"/>
    </source>
</evidence>
<dbReference type="SUPFAM" id="SSF56204">
    <property type="entry name" value="Hect, E3 ligase catalytic domain"/>
    <property type="match status" value="1"/>
</dbReference>
<dbReference type="GO" id="GO:0043161">
    <property type="term" value="P:proteasome-mediated ubiquitin-dependent protein catabolic process"/>
    <property type="evidence" value="ECO:0007669"/>
    <property type="project" value="TreeGrafter"/>
</dbReference>
<dbReference type="InterPro" id="IPR035983">
    <property type="entry name" value="Hect_E3_ubiquitin_ligase"/>
</dbReference>
<proteinExistence type="inferred from homology"/>
<evidence type="ECO:0000313" key="13">
    <source>
        <dbReference type="Proteomes" id="UP000663834"/>
    </source>
</evidence>
<keyword evidence="3 6" id="KW-0808">Transferase</keyword>
<evidence type="ECO:0000313" key="12">
    <source>
        <dbReference type="EMBL" id="CAF2090110.1"/>
    </source>
</evidence>
<feature type="compositionally biased region" description="Acidic residues" evidence="7">
    <location>
        <begin position="125"/>
        <end position="150"/>
    </location>
</feature>
<dbReference type="PANTHER" id="PTHR45670">
    <property type="entry name" value="E3 UBIQUITIN-PROTEIN LIGASE TRIP12"/>
    <property type="match status" value="1"/>
</dbReference>
<dbReference type="Proteomes" id="UP000663887">
    <property type="component" value="Unassembled WGS sequence"/>
</dbReference>